<accession>A0A0G2IFL8</accession>
<reference evidence="3 4" key="2">
    <citation type="submission" date="2015-05" db="EMBL/GenBank/DDBJ databases">
        <authorList>
            <person name="Morales-Cruz A."/>
            <person name="Amrine K.C."/>
            <person name="Cantu D."/>
        </authorList>
    </citation>
    <scope>NUCLEOTIDE SEQUENCE [LARGE SCALE GENOMIC DNA]</scope>
    <source>
        <strain evidence="3">DA912</strain>
    </source>
</reference>
<dbReference type="PANTHER" id="PTHR10622">
    <property type="entry name" value="HET DOMAIN-CONTAINING PROTEIN"/>
    <property type="match status" value="1"/>
</dbReference>
<evidence type="ECO:0000313" key="3">
    <source>
        <dbReference type="EMBL" id="KKY38955.1"/>
    </source>
</evidence>
<dbReference type="OrthoDB" id="20872at2759"/>
<evidence type="ECO:0000313" key="4">
    <source>
        <dbReference type="Proteomes" id="UP000034680"/>
    </source>
</evidence>
<feature type="compositionally biased region" description="Polar residues" evidence="1">
    <location>
        <begin position="615"/>
        <end position="636"/>
    </location>
</feature>
<comment type="caution">
    <text evidence="3">The sequence shown here is derived from an EMBL/GenBank/DDBJ whole genome shotgun (WGS) entry which is preliminary data.</text>
</comment>
<evidence type="ECO:0000259" key="2">
    <source>
        <dbReference type="Pfam" id="PF06985"/>
    </source>
</evidence>
<keyword evidence="4" id="KW-1185">Reference proteome</keyword>
<dbReference type="Proteomes" id="UP000034680">
    <property type="component" value="Unassembled WGS sequence"/>
</dbReference>
<name>A0A0G2IFL8_9PEZI</name>
<feature type="region of interest" description="Disordered" evidence="1">
    <location>
        <begin position="567"/>
        <end position="636"/>
    </location>
</feature>
<dbReference type="EMBL" id="LCUC01000041">
    <property type="protein sequence ID" value="KKY38955.1"/>
    <property type="molecule type" value="Genomic_DNA"/>
</dbReference>
<gene>
    <name evidence="3" type="ORF">UCDDA912_g00987</name>
</gene>
<proteinExistence type="predicted"/>
<sequence length="636" mass="71624">MRLLNTSTLEFREFHGPKAVKYAVLSHTWTDGEEVSYRDFLDLNPAWTAKSGFQKVQGACRTALADGVEWIWIDTNCIDKTSSAELSEAINSMFAWYQEASVCYAYLSDVPDVEPSRRDSLRYFRESRWFTRGWTLQELIAPRAVIFYSRSWKKIGHRSDRFLLGTISGTTGVPTSILTGKEALHQISLAKKMSWAARRVTTRVEDMAYCLLGIFDVNMPLLYGEGAKAFTRLQEEIIKTSNDHTIFCWTRDKRANVPADWTNMLAPSPLAFADSGDFIPVDAWENPVPYPMTNLGLSIHLPLIYTLTQIFVVLDAGLASGSRGTRACIAMQRATQRRTATNILHRSRFFESAMMLSAEATDRREGHDLVIRSRHVPHIDIDGPYLALPERRFKHGVMLFVHPTARQLLYPGRHGMPLGSMGYDIESHPSGVFDANTAILRLPAFDGGSALLTSGLLRICFKSPQDHDLYLFFGVVSTLGGKEVWRCNVHFVDEMHDFLTHAMEPTERQKRSDRGVTAEEVHQYLRLEAWMDECEELRAHTSDESLYVSIGEQLPGEAGTDLRAALLSGSEDSPHPRPLFDDRYADDENEGEDSVEVELEGSQDDTCDNDDADESSTSSYFISSGMSRVETPSHSQ</sequence>
<organism evidence="3 4">
    <name type="scientific">Diaporthe ampelina</name>
    <dbReference type="NCBI Taxonomy" id="1214573"/>
    <lineage>
        <taxon>Eukaryota</taxon>
        <taxon>Fungi</taxon>
        <taxon>Dikarya</taxon>
        <taxon>Ascomycota</taxon>
        <taxon>Pezizomycotina</taxon>
        <taxon>Sordariomycetes</taxon>
        <taxon>Sordariomycetidae</taxon>
        <taxon>Diaporthales</taxon>
        <taxon>Diaporthaceae</taxon>
        <taxon>Diaporthe</taxon>
    </lineage>
</organism>
<feature type="domain" description="Heterokaryon incompatibility" evidence="2">
    <location>
        <begin position="22"/>
        <end position="109"/>
    </location>
</feature>
<feature type="compositionally biased region" description="Basic and acidic residues" evidence="1">
    <location>
        <begin position="572"/>
        <end position="583"/>
    </location>
</feature>
<protein>
    <submittedName>
        <fullName evidence="3">Putative het domain-containing protein</fullName>
    </submittedName>
</protein>
<dbReference type="AlphaFoldDB" id="A0A0G2IFL8"/>
<dbReference type="InterPro" id="IPR010730">
    <property type="entry name" value="HET"/>
</dbReference>
<dbReference type="STRING" id="1214573.A0A0G2IFL8"/>
<evidence type="ECO:0000256" key="1">
    <source>
        <dbReference type="SAM" id="MobiDB-lite"/>
    </source>
</evidence>
<feature type="compositionally biased region" description="Acidic residues" evidence="1">
    <location>
        <begin position="584"/>
        <end position="614"/>
    </location>
</feature>
<dbReference type="Pfam" id="PF06985">
    <property type="entry name" value="HET"/>
    <property type="match status" value="1"/>
</dbReference>
<dbReference type="PANTHER" id="PTHR10622:SF10">
    <property type="entry name" value="HET DOMAIN-CONTAINING PROTEIN"/>
    <property type="match status" value="1"/>
</dbReference>
<reference evidence="3 4" key="1">
    <citation type="submission" date="2015-05" db="EMBL/GenBank/DDBJ databases">
        <title>Distinctive expansion of gene families associated with plant cell wall degradation and secondary metabolism in the genomes of grapevine trunk pathogens.</title>
        <authorList>
            <person name="Lawrence D.P."/>
            <person name="Travadon R."/>
            <person name="Rolshausen P.E."/>
            <person name="Baumgartner K."/>
        </authorList>
    </citation>
    <scope>NUCLEOTIDE SEQUENCE [LARGE SCALE GENOMIC DNA]</scope>
    <source>
        <strain evidence="3">DA912</strain>
    </source>
</reference>